<dbReference type="InterPro" id="IPR000917">
    <property type="entry name" value="Sulfatase_N"/>
</dbReference>
<reference evidence="4 5" key="1">
    <citation type="submission" date="2016-11" db="EMBL/GenBank/DDBJ databases">
        <authorList>
            <person name="Jaros S."/>
            <person name="Januszkiewicz K."/>
            <person name="Wedrychowicz H."/>
        </authorList>
    </citation>
    <scope>NUCLEOTIDE SEQUENCE [LARGE SCALE GENOMIC DNA]</scope>
    <source>
        <strain evidence="4 5">DSM 8605</strain>
    </source>
</reference>
<keyword evidence="5" id="KW-1185">Reference proteome</keyword>
<evidence type="ECO:0000313" key="5">
    <source>
        <dbReference type="Proteomes" id="UP000184447"/>
    </source>
</evidence>
<organism evidence="4 5">
    <name type="scientific">Clostridium grantii DSM 8605</name>
    <dbReference type="NCBI Taxonomy" id="1121316"/>
    <lineage>
        <taxon>Bacteria</taxon>
        <taxon>Bacillati</taxon>
        <taxon>Bacillota</taxon>
        <taxon>Clostridia</taxon>
        <taxon>Eubacteriales</taxon>
        <taxon>Clostridiaceae</taxon>
        <taxon>Clostridium</taxon>
    </lineage>
</organism>
<proteinExistence type="predicted"/>
<dbReference type="GO" id="GO:0008484">
    <property type="term" value="F:sulfuric ester hydrolase activity"/>
    <property type="evidence" value="ECO:0007669"/>
    <property type="project" value="TreeGrafter"/>
</dbReference>
<dbReference type="GO" id="GO:0005737">
    <property type="term" value="C:cytoplasm"/>
    <property type="evidence" value="ECO:0007669"/>
    <property type="project" value="TreeGrafter"/>
</dbReference>
<sequence>MILVMSNNRPNIIFLMTDQQRYDTFSCVNDEIKTPFLDELIEDSVHFKNAYCSNPSCVPSRAAIVTGKFPSECKCPNYIDKLPITEKTFMTRLQEAGYHTAVIGKQHFAGSEIKKGYDDEQIIDGHGAFAPRETIELYLKYLEENGVDKGSLVKRGLISGGSWNSDIKYHIDYFIGEMGKQWLQDKAKEINDEESKPWFFTLSFPGPHHPYDCEGTKYAELYDLEKLSKPESSCKDLDQKPPHFKNMGGYSKIYLKDYSEEIFLKTKRSYYANMSLIDEKIGEVIQVLKDNDMYDNTMIVYSSDHGDFMGDYGLVEKLQCLEDSLMRVPLFVKPPVKGFKGIAVDDEVINIDIAATCLDVAKAPIDKYMSNYPYNCYWDESKEKKVRDHIYMEAGEIKGCINKGIKTVHYMNRKYGEMYDLNKDPKEVNNIWDDPACLPQKLENYQIIVDNMFRSVPLWDVKWNIGTPEI</sequence>
<feature type="domain" description="Sulfatase N-terminal" evidence="3">
    <location>
        <begin position="10"/>
        <end position="362"/>
    </location>
</feature>
<dbReference type="AlphaFoldDB" id="A0A1M5WUR6"/>
<evidence type="ECO:0000256" key="1">
    <source>
        <dbReference type="ARBA" id="ARBA00022723"/>
    </source>
</evidence>
<dbReference type="Gene3D" id="3.40.720.10">
    <property type="entry name" value="Alkaline Phosphatase, subunit A"/>
    <property type="match status" value="1"/>
</dbReference>
<dbReference type="InterPro" id="IPR017850">
    <property type="entry name" value="Alkaline_phosphatase_core_sf"/>
</dbReference>
<keyword evidence="1" id="KW-0479">Metal-binding</keyword>
<dbReference type="Pfam" id="PF00884">
    <property type="entry name" value="Sulfatase"/>
    <property type="match status" value="1"/>
</dbReference>
<dbReference type="EMBL" id="FQXM01000020">
    <property type="protein sequence ID" value="SHH91190.1"/>
    <property type="molecule type" value="Genomic_DNA"/>
</dbReference>
<dbReference type="STRING" id="1121316.SAMN02745207_03143"/>
<keyword evidence="2" id="KW-0378">Hydrolase</keyword>
<dbReference type="GO" id="GO:0046872">
    <property type="term" value="F:metal ion binding"/>
    <property type="evidence" value="ECO:0007669"/>
    <property type="project" value="UniProtKB-KW"/>
</dbReference>
<gene>
    <name evidence="4" type="ORF">SAMN02745207_03143</name>
</gene>
<name>A0A1M5WUR6_9CLOT</name>
<accession>A0A1M5WUR6</accession>
<dbReference type="Proteomes" id="UP000184447">
    <property type="component" value="Unassembled WGS sequence"/>
</dbReference>
<dbReference type="SUPFAM" id="SSF53649">
    <property type="entry name" value="Alkaline phosphatase-like"/>
    <property type="match status" value="1"/>
</dbReference>
<evidence type="ECO:0000256" key="2">
    <source>
        <dbReference type="ARBA" id="ARBA00022801"/>
    </source>
</evidence>
<dbReference type="PANTHER" id="PTHR45953">
    <property type="entry name" value="IDURONATE 2-SULFATASE"/>
    <property type="match status" value="1"/>
</dbReference>
<evidence type="ECO:0000313" key="4">
    <source>
        <dbReference type="EMBL" id="SHH91190.1"/>
    </source>
</evidence>
<dbReference type="PANTHER" id="PTHR45953:SF1">
    <property type="entry name" value="IDURONATE 2-SULFATASE"/>
    <property type="match status" value="1"/>
</dbReference>
<evidence type="ECO:0000259" key="3">
    <source>
        <dbReference type="Pfam" id="PF00884"/>
    </source>
</evidence>
<protein>
    <submittedName>
        <fullName evidence="4">Arylsulfatase A</fullName>
    </submittedName>
</protein>